<dbReference type="Proteomes" id="UP000308652">
    <property type="component" value="Unassembled WGS sequence"/>
</dbReference>
<gene>
    <name evidence="1" type="ORF">BDQ12DRAFT_670452</name>
</gene>
<dbReference type="EMBL" id="ML213653">
    <property type="protein sequence ID" value="TFK33179.1"/>
    <property type="molecule type" value="Genomic_DNA"/>
</dbReference>
<name>A0A5C3LJ73_9AGAR</name>
<evidence type="ECO:0000313" key="2">
    <source>
        <dbReference type="Proteomes" id="UP000308652"/>
    </source>
</evidence>
<proteinExistence type="predicted"/>
<reference evidence="1 2" key="1">
    <citation type="journal article" date="2019" name="Nat. Ecol. Evol.">
        <title>Megaphylogeny resolves global patterns of mushroom evolution.</title>
        <authorList>
            <person name="Varga T."/>
            <person name="Krizsan K."/>
            <person name="Foldi C."/>
            <person name="Dima B."/>
            <person name="Sanchez-Garcia M."/>
            <person name="Sanchez-Ramirez S."/>
            <person name="Szollosi G.J."/>
            <person name="Szarkandi J.G."/>
            <person name="Papp V."/>
            <person name="Albert L."/>
            <person name="Andreopoulos W."/>
            <person name="Angelini C."/>
            <person name="Antonin V."/>
            <person name="Barry K.W."/>
            <person name="Bougher N.L."/>
            <person name="Buchanan P."/>
            <person name="Buyck B."/>
            <person name="Bense V."/>
            <person name="Catcheside P."/>
            <person name="Chovatia M."/>
            <person name="Cooper J."/>
            <person name="Damon W."/>
            <person name="Desjardin D."/>
            <person name="Finy P."/>
            <person name="Geml J."/>
            <person name="Haridas S."/>
            <person name="Hughes K."/>
            <person name="Justo A."/>
            <person name="Karasinski D."/>
            <person name="Kautmanova I."/>
            <person name="Kiss B."/>
            <person name="Kocsube S."/>
            <person name="Kotiranta H."/>
            <person name="LaButti K.M."/>
            <person name="Lechner B.E."/>
            <person name="Liimatainen K."/>
            <person name="Lipzen A."/>
            <person name="Lukacs Z."/>
            <person name="Mihaltcheva S."/>
            <person name="Morgado L.N."/>
            <person name="Niskanen T."/>
            <person name="Noordeloos M.E."/>
            <person name="Ohm R.A."/>
            <person name="Ortiz-Santana B."/>
            <person name="Ovrebo C."/>
            <person name="Racz N."/>
            <person name="Riley R."/>
            <person name="Savchenko A."/>
            <person name="Shiryaev A."/>
            <person name="Soop K."/>
            <person name="Spirin V."/>
            <person name="Szebenyi C."/>
            <person name="Tomsovsky M."/>
            <person name="Tulloss R.E."/>
            <person name="Uehling J."/>
            <person name="Grigoriev I.V."/>
            <person name="Vagvolgyi C."/>
            <person name="Papp T."/>
            <person name="Martin F.M."/>
            <person name="Miettinen O."/>
            <person name="Hibbett D.S."/>
            <person name="Nagy L.G."/>
        </authorList>
    </citation>
    <scope>NUCLEOTIDE SEQUENCE [LARGE SCALE GENOMIC DNA]</scope>
    <source>
        <strain evidence="1 2">CBS 166.37</strain>
    </source>
</reference>
<sequence length="150" mass="17484">METELDFLSGALRIKTEKLYKASEIILAQIPQHNKIWIRYIDSRIGNDVVTFVHDIRLHTSTGRTGSTTSAIGKGKLEQRRVKNITGYPTNGTKIHSLWWMVNVRYEHEPLMLLEGLHPFLVLTPHQIYFMLYISMRCQASIFHIEFELE</sequence>
<accession>A0A5C3LJ73</accession>
<protein>
    <submittedName>
        <fullName evidence="1">Uncharacterized protein</fullName>
    </submittedName>
</protein>
<organism evidence="1 2">
    <name type="scientific">Crucibulum laeve</name>
    <dbReference type="NCBI Taxonomy" id="68775"/>
    <lineage>
        <taxon>Eukaryota</taxon>
        <taxon>Fungi</taxon>
        <taxon>Dikarya</taxon>
        <taxon>Basidiomycota</taxon>
        <taxon>Agaricomycotina</taxon>
        <taxon>Agaricomycetes</taxon>
        <taxon>Agaricomycetidae</taxon>
        <taxon>Agaricales</taxon>
        <taxon>Agaricineae</taxon>
        <taxon>Nidulariaceae</taxon>
        <taxon>Crucibulum</taxon>
    </lineage>
</organism>
<evidence type="ECO:0000313" key="1">
    <source>
        <dbReference type="EMBL" id="TFK33179.1"/>
    </source>
</evidence>
<keyword evidence="2" id="KW-1185">Reference proteome</keyword>
<dbReference type="AlphaFoldDB" id="A0A5C3LJ73"/>